<reference evidence="3" key="1">
    <citation type="submission" date="2020-01" db="EMBL/GenBank/DDBJ databases">
        <authorList>
            <consortium name="DOE Joint Genome Institute"/>
            <person name="Haridas S."/>
            <person name="Albert R."/>
            <person name="Binder M."/>
            <person name="Bloem J."/>
            <person name="Labutti K."/>
            <person name="Salamov A."/>
            <person name="Andreopoulos B."/>
            <person name="Baker S.E."/>
            <person name="Barry K."/>
            <person name="Bills G."/>
            <person name="Bluhm B.H."/>
            <person name="Cannon C."/>
            <person name="Castanera R."/>
            <person name="Culley D.E."/>
            <person name="Daum C."/>
            <person name="Ezra D."/>
            <person name="Gonzalez J.B."/>
            <person name="Henrissat B."/>
            <person name="Kuo A."/>
            <person name="Liang C."/>
            <person name="Lipzen A."/>
            <person name="Lutzoni F."/>
            <person name="Magnuson J."/>
            <person name="Mondo S."/>
            <person name="Nolan M."/>
            <person name="Ohm R."/>
            <person name="Pangilinan J."/>
            <person name="Park H.-J."/>
            <person name="Ramirez L."/>
            <person name="Alfaro M."/>
            <person name="Sun H."/>
            <person name="Tritt A."/>
            <person name="Yoshinaga Y."/>
            <person name="Zwiers L.-H."/>
            <person name="Turgeon B.G."/>
            <person name="Goodwin S.B."/>
            <person name="Spatafora J.W."/>
            <person name="Crous P.W."/>
            <person name="Grigoriev I.V."/>
        </authorList>
    </citation>
    <scope>NUCLEOTIDE SEQUENCE</scope>
    <source>
        <strain evidence="3">CBS 342.82</strain>
    </source>
</reference>
<dbReference type="GeneID" id="54365600"/>
<dbReference type="PANTHER" id="PTHR40375">
    <property type="entry name" value="SPORULATION-SPECIFIC PROTEIN 22"/>
    <property type="match status" value="1"/>
</dbReference>
<reference evidence="3" key="3">
    <citation type="submission" date="2025-08" db="UniProtKB">
        <authorList>
            <consortium name="RefSeq"/>
        </authorList>
    </citation>
    <scope>IDENTIFICATION</scope>
    <source>
        <strain evidence="3">CBS 342.82</strain>
    </source>
</reference>
<dbReference type="InterPro" id="IPR039057">
    <property type="entry name" value="Spo22/ZIP4"/>
</dbReference>
<evidence type="ECO:0000256" key="1">
    <source>
        <dbReference type="ARBA" id="ARBA00023254"/>
    </source>
</evidence>
<dbReference type="GO" id="GO:0051321">
    <property type="term" value="P:meiotic cell cycle"/>
    <property type="evidence" value="ECO:0007669"/>
    <property type="project" value="UniProtKB-KW"/>
</dbReference>
<evidence type="ECO:0000313" key="3">
    <source>
        <dbReference type="RefSeq" id="XP_033458055.1"/>
    </source>
</evidence>
<accession>A0A6J3M0J7</accession>
<name>A0A6J3M0J7_9PEZI</name>
<evidence type="ECO:0000313" key="2">
    <source>
        <dbReference type="Proteomes" id="UP000504637"/>
    </source>
</evidence>
<sequence length="957" mass="107173">MAISRSARQAAIEQRAEIVLDCAQRLFQAVTERSALSPRLVDEVSEHVQQSLPLAPSTTLALKIPAFDDLGTQLWNLSIGSLYDDQSPGTEAPVARPVYLPALVRLFALQLIETSSRLQRPSGANHSIRVLRTALKTAQICLDRGCFDLALKALEVSSEQVEDVLQTEPLIQISNENGNLIEQKKLRAALVMQYFLLRVFHAFMIDRLDLADHFFGKIELNGQQVSLRLREQAADLFYEVARSLAVHQKPDIALIWFERALTTLAALQPEDTSVEIAELSISVMISYAEVLIDLNTDENRKRCQEILHQLDLRYTSGGRMAIDVTRLKLLITESLCDHDAIHETLVRICKLPAMTERNFRLIMQSMRKASQIAPAQTLSALKVLVSHRLLPDMQADANTQPLLQAWLEKTTVAFILFATSVSAEVSAVHDADIQNLLDTIQEHNNVPFSAPATHASQALIWKAIEMCDDKSISSLQKTLRHPLFDNAGHLNKGRIGRRTMAHALDHGDVHLARQVFFQLPVTVRNEASTRYLAFKAALMGNDQGLAEESIEMISQYAGKDPTYLYACVLDAQQSDMRPIAIVALQAILDKKPSGTHLSSILRCTARLLIAEMEATQHGIADVSHAILEIFESASRSKEFIRQATPTHWLDEMQWWSKNAYNMALQACADVDPGTLIRLLAVCRSFLDHCSDSTNVEQTDDISLRKMTCSFLSATAFMVLGRAGVDGSGRESYGRVRSHISAFILLYPSRSQGVRRDGPNGLQQRAFQLLKFDVECILKLGQWSEMRKALESCLNFEEATRWDSLVDLLIIAKDEIGKFVPASDSVILDLLQRAINATWKEDKDIAKLARWVRIAFTLSLDDERIPFGLLLARQAAGMAEGGQKERHDRYPPAELHWLASTCFNRAVDFLGRCQHDDARSWMDAALEIARWAADNGSLHALLTARRNIAQQRMDQRQP</sequence>
<evidence type="ECO:0008006" key="4">
    <source>
        <dbReference type="Google" id="ProtNLM"/>
    </source>
</evidence>
<dbReference type="AlphaFoldDB" id="A0A6J3M0J7"/>
<dbReference type="RefSeq" id="XP_033458055.1">
    <property type="nucleotide sequence ID" value="XM_033607801.1"/>
</dbReference>
<dbReference type="Proteomes" id="UP000504637">
    <property type="component" value="Unplaced"/>
</dbReference>
<dbReference type="InterPro" id="IPR013940">
    <property type="entry name" value="Spo22/ZIP4/TEX11"/>
</dbReference>
<protein>
    <recommendedName>
        <fullName evidence="4">SPO22-domain-containing protein</fullName>
    </recommendedName>
</protein>
<keyword evidence="2" id="KW-1185">Reference proteome</keyword>
<dbReference type="GO" id="GO:0090173">
    <property type="term" value="P:regulation of synaptonemal complex assembly"/>
    <property type="evidence" value="ECO:0007669"/>
    <property type="project" value="InterPro"/>
</dbReference>
<dbReference type="Pfam" id="PF08631">
    <property type="entry name" value="SPO22"/>
    <property type="match status" value="1"/>
</dbReference>
<dbReference type="PANTHER" id="PTHR40375:SF2">
    <property type="entry name" value="SPORULATION-SPECIFIC PROTEIN 22"/>
    <property type="match status" value="1"/>
</dbReference>
<dbReference type="OrthoDB" id="65716at2759"/>
<proteinExistence type="predicted"/>
<keyword evidence="1" id="KW-0469">Meiosis</keyword>
<reference evidence="3" key="2">
    <citation type="submission" date="2020-04" db="EMBL/GenBank/DDBJ databases">
        <authorList>
            <consortium name="NCBI Genome Project"/>
        </authorList>
    </citation>
    <scope>NUCLEOTIDE SEQUENCE</scope>
    <source>
        <strain evidence="3">CBS 342.82</strain>
    </source>
</reference>
<organism evidence="3">
    <name type="scientific">Dissoconium aciculare CBS 342.82</name>
    <dbReference type="NCBI Taxonomy" id="1314786"/>
    <lineage>
        <taxon>Eukaryota</taxon>
        <taxon>Fungi</taxon>
        <taxon>Dikarya</taxon>
        <taxon>Ascomycota</taxon>
        <taxon>Pezizomycotina</taxon>
        <taxon>Dothideomycetes</taxon>
        <taxon>Dothideomycetidae</taxon>
        <taxon>Mycosphaerellales</taxon>
        <taxon>Dissoconiaceae</taxon>
        <taxon>Dissoconium</taxon>
    </lineage>
</organism>
<gene>
    <name evidence="3" type="ORF">K489DRAFT_411429</name>
</gene>